<dbReference type="PROSITE" id="PS51257">
    <property type="entry name" value="PROKAR_LIPOPROTEIN"/>
    <property type="match status" value="1"/>
</dbReference>
<sequence>MAHVRRSGPWDRGAAAAALVIGMLTGIALTSAACGPAPADASSASTTPEPSRQPMPDLTTPAASPAAQTAPGGAGPGPAPQQVPSPPTERPATFTILAGGDVLPHAPVTTSASRGGVLDFSPLLAGIDAWVRGADLALCHLEAPVAPPGTAASGYPLFGAPPQLVTDLQEQGWDGCSTASNHAVDRGFGGVTATLDALDAAGMGHTGTARDAVEQAQPQLYVLERRGRQLTVAHLASTYGLNGLQIPEEAPWAVDLTDVNRLVAQASAARAAGADLVVVSLHEGVEYVQDPTARQREVAGLLAASGQVDLLVGHHAHVPQPVEHLPGGPGDGGMWVAYGLGNLISNQGKDCCDPRTSSGLLLTVTVTQEPRGPARVTGAGWTATTVDLRAGHRLRTIADALADPASGTLSKEELIRRQDLVRAAAGTQAPELVAPPTPTGDPPVVTRSP</sequence>
<evidence type="ECO:0000313" key="4">
    <source>
        <dbReference type="EMBL" id="MCF4122973.1"/>
    </source>
</evidence>
<evidence type="ECO:0000259" key="3">
    <source>
        <dbReference type="SMART" id="SM00854"/>
    </source>
</evidence>
<dbReference type="PANTHER" id="PTHR33393:SF13">
    <property type="entry name" value="PGA BIOSYNTHESIS PROTEIN CAPA"/>
    <property type="match status" value="1"/>
</dbReference>
<dbReference type="RefSeq" id="WP_236090777.1">
    <property type="nucleotide sequence ID" value="NZ_JAKGSG010000052.1"/>
</dbReference>
<feature type="compositionally biased region" description="Low complexity" evidence="2">
    <location>
        <begin position="34"/>
        <end position="50"/>
    </location>
</feature>
<reference evidence="4" key="1">
    <citation type="submission" date="2022-01" db="EMBL/GenBank/DDBJ databases">
        <title>Antribacter sp. nov., isolated from Guizhou of China.</title>
        <authorList>
            <person name="Chengliang C."/>
            <person name="Ya Z."/>
        </authorList>
    </citation>
    <scope>NUCLEOTIDE SEQUENCE</scope>
    <source>
        <strain evidence="4">KLBMP 9083</strain>
    </source>
</reference>
<dbReference type="EMBL" id="JAKGSG010000052">
    <property type="protein sequence ID" value="MCF4122973.1"/>
    <property type="molecule type" value="Genomic_DNA"/>
</dbReference>
<name>A0AA41QGD6_9MICO</name>
<feature type="compositionally biased region" description="Pro residues" evidence="2">
    <location>
        <begin position="77"/>
        <end position="89"/>
    </location>
</feature>
<dbReference type="InterPro" id="IPR029052">
    <property type="entry name" value="Metallo-depent_PP-like"/>
</dbReference>
<feature type="domain" description="Capsule synthesis protein CapA" evidence="3">
    <location>
        <begin position="95"/>
        <end position="347"/>
    </location>
</feature>
<comment type="caution">
    <text evidence="4">The sequence shown here is derived from an EMBL/GenBank/DDBJ whole genome shotgun (WGS) entry which is preliminary data.</text>
</comment>
<accession>A0AA41QGD6</accession>
<dbReference type="InterPro" id="IPR019079">
    <property type="entry name" value="Capsule_synth_CapA"/>
</dbReference>
<dbReference type="SMART" id="SM00854">
    <property type="entry name" value="PGA_cap"/>
    <property type="match status" value="1"/>
</dbReference>
<keyword evidence="5" id="KW-1185">Reference proteome</keyword>
<feature type="compositionally biased region" description="Low complexity" evidence="2">
    <location>
        <begin position="59"/>
        <end position="71"/>
    </location>
</feature>
<dbReference type="Gene3D" id="3.60.21.10">
    <property type="match status" value="1"/>
</dbReference>
<evidence type="ECO:0000256" key="1">
    <source>
        <dbReference type="ARBA" id="ARBA00005662"/>
    </source>
</evidence>
<gene>
    <name evidence="4" type="ORF">L1785_18515</name>
</gene>
<dbReference type="Proteomes" id="UP001165405">
    <property type="component" value="Unassembled WGS sequence"/>
</dbReference>
<feature type="region of interest" description="Disordered" evidence="2">
    <location>
        <begin position="426"/>
        <end position="449"/>
    </location>
</feature>
<evidence type="ECO:0000256" key="2">
    <source>
        <dbReference type="SAM" id="MobiDB-lite"/>
    </source>
</evidence>
<dbReference type="InterPro" id="IPR052169">
    <property type="entry name" value="CW_Biosynth-Accessory"/>
</dbReference>
<dbReference type="PANTHER" id="PTHR33393">
    <property type="entry name" value="POLYGLUTAMINE SYNTHESIS ACCESSORY PROTEIN RV0574C-RELATED"/>
    <property type="match status" value="1"/>
</dbReference>
<dbReference type="SUPFAM" id="SSF56300">
    <property type="entry name" value="Metallo-dependent phosphatases"/>
    <property type="match status" value="1"/>
</dbReference>
<feature type="region of interest" description="Disordered" evidence="2">
    <location>
        <begin position="34"/>
        <end position="93"/>
    </location>
</feature>
<proteinExistence type="inferred from homology"/>
<dbReference type="AlphaFoldDB" id="A0AA41QGD6"/>
<comment type="similarity">
    <text evidence="1">Belongs to the CapA family.</text>
</comment>
<evidence type="ECO:0000313" key="5">
    <source>
        <dbReference type="Proteomes" id="UP001165405"/>
    </source>
</evidence>
<organism evidence="4 5">
    <name type="scientific">Antribacter soli</name>
    <dbReference type="NCBI Taxonomy" id="2910976"/>
    <lineage>
        <taxon>Bacteria</taxon>
        <taxon>Bacillati</taxon>
        <taxon>Actinomycetota</taxon>
        <taxon>Actinomycetes</taxon>
        <taxon>Micrococcales</taxon>
        <taxon>Promicromonosporaceae</taxon>
        <taxon>Antribacter</taxon>
    </lineage>
</organism>
<protein>
    <submittedName>
        <fullName evidence="4">CapA family protein</fullName>
    </submittedName>
</protein>
<dbReference type="CDD" id="cd07381">
    <property type="entry name" value="MPP_CapA"/>
    <property type="match status" value="1"/>
</dbReference>
<dbReference type="Pfam" id="PF09587">
    <property type="entry name" value="PGA_cap"/>
    <property type="match status" value="1"/>
</dbReference>